<dbReference type="GO" id="GO:0005615">
    <property type="term" value="C:extracellular space"/>
    <property type="evidence" value="ECO:0007669"/>
    <property type="project" value="InterPro"/>
</dbReference>
<dbReference type="InterPro" id="IPR001322">
    <property type="entry name" value="Lamin_tail_dom"/>
</dbReference>
<keyword evidence="2" id="KW-0732">Signal</keyword>
<gene>
    <name evidence="4" type="ORF">KAK03_02465</name>
</gene>
<keyword evidence="5" id="KW-1185">Reference proteome</keyword>
<comment type="caution">
    <text evidence="4">The sequence shown here is derived from an EMBL/GenBank/DDBJ whole genome shotgun (WGS) entry which is preliminary data.</text>
</comment>
<dbReference type="GO" id="GO:0004519">
    <property type="term" value="F:endonuclease activity"/>
    <property type="evidence" value="ECO:0007669"/>
    <property type="project" value="UniProtKB-KW"/>
</dbReference>
<dbReference type="SUPFAM" id="SSF74853">
    <property type="entry name" value="Lamin A/C globular tail domain"/>
    <property type="match status" value="1"/>
</dbReference>
<dbReference type="NCBIfam" id="TIGR03661">
    <property type="entry name" value="T1SS_VCA0849"/>
    <property type="match status" value="1"/>
</dbReference>
<protein>
    <submittedName>
        <fullName evidence="4">ExeM/NucH family extracellular endonuclease</fullName>
    </submittedName>
</protein>
<dbReference type="Gene3D" id="2.150.10.10">
    <property type="entry name" value="Serralysin-like metalloprotease, C-terminal"/>
    <property type="match status" value="1"/>
</dbReference>
<reference evidence="4 5" key="1">
    <citation type="submission" date="2021-04" db="EMBL/GenBank/DDBJ databases">
        <title>The genome sequence of Ideonella sp. 3Y2.</title>
        <authorList>
            <person name="Liu Y."/>
        </authorList>
    </citation>
    <scope>NUCLEOTIDE SEQUENCE [LARGE SCALE GENOMIC DNA]</scope>
    <source>
        <strain evidence="4 5">3Y2</strain>
    </source>
</reference>
<dbReference type="InterPro" id="IPR001343">
    <property type="entry name" value="Hemolysn_Ca-bd"/>
</dbReference>
<evidence type="ECO:0000259" key="3">
    <source>
        <dbReference type="PROSITE" id="PS51841"/>
    </source>
</evidence>
<dbReference type="PROSITE" id="PS51841">
    <property type="entry name" value="LTD"/>
    <property type="match status" value="1"/>
</dbReference>
<dbReference type="AlphaFoldDB" id="A0A940Y5Z7"/>
<evidence type="ECO:0000313" key="4">
    <source>
        <dbReference type="EMBL" id="MBQ0929331.1"/>
    </source>
</evidence>
<dbReference type="RefSeq" id="WP_210851580.1">
    <property type="nucleotide sequence ID" value="NZ_JAGQDD010000001.1"/>
</dbReference>
<dbReference type="Pfam" id="PF03372">
    <property type="entry name" value="Exo_endo_phos"/>
    <property type="match status" value="1"/>
</dbReference>
<dbReference type="Pfam" id="PF00353">
    <property type="entry name" value="HemolysinCabind"/>
    <property type="match status" value="1"/>
</dbReference>
<feature type="signal peptide" evidence="2">
    <location>
        <begin position="1"/>
        <end position="25"/>
    </location>
</feature>
<dbReference type="CDD" id="cd10283">
    <property type="entry name" value="MnuA_DNase1-like"/>
    <property type="match status" value="1"/>
</dbReference>
<keyword evidence="4" id="KW-0378">Hydrolase</keyword>
<feature type="domain" description="LTD" evidence="3">
    <location>
        <begin position="21"/>
        <end position="156"/>
    </location>
</feature>
<feature type="region of interest" description="Disordered" evidence="1">
    <location>
        <begin position="404"/>
        <end position="424"/>
    </location>
</feature>
<dbReference type="InterPro" id="IPR018511">
    <property type="entry name" value="Hemolysin-typ_Ca-bd_CS"/>
</dbReference>
<dbReference type="PANTHER" id="PTHR42834">
    <property type="entry name" value="ENDONUCLEASE/EXONUCLEASE/PHOSPHATASE FAMILY PROTEIN (AFU_ORTHOLOGUE AFUA_3G09210)"/>
    <property type="match status" value="1"/>
</dbReference>
<dbReference type="EMBL" id="JAGQDD010000001">
    <property type="protein sequence ID" value="MBQ0929331.1"/>
    <property type="molecule type" value="Genomic_DNA"/>
</dbReference>
<dbReference type="InterPro" id="IPR005135">
    <property type="entry name" value="Endo/exonuclease/phosphatase"/>
</dbReference>
<dbReference type="Pfam" id="PF00932">
    <property type="entry name" value="LTD"/>
    <property type="match status" value="1"/>
</dbReference>
<dbReference type="CDD" id="cd04486">
    <property type="entry name" value="YhcR_OBF_like"/>
    <property type="match status" value="1"/>
</dbReference>
<feature type="chain" id="PRO_5037440625" evidence="2">
    <location>
        <begin position="26"/>
        <end position="946"/>
    </location>
</feature>
<organism evidence="4 5">
    <name type="scientific">Ideonella alba</name>
    <dbReference type="NCBI Taxonomy" id="2824118"/>
    <lineage>
        <taxon>Bacteria</taxon>
        <taxon>Pseudomonadati</taxon>
        <taxon>Pseudomonadota</taxon>
        <taxon>Betaproteobacteria</taxon>
        <taxon>Burkholderiales</taxon>
        <taxon>Sphaerotilaceae</taxon>
        <taxon>Ideonella</taxon>
    </lineage>
</organism>
<evidence type="ECO:0000256" key="1">
    <source>
        <dbReference type="SAM" id="MobiDB-lite"/>
    </source>
</evidence>
<proteinExistence type="predicted"/>
<name>A0A940Y5Z7_9BURK</name>
<dbReference type="PANTHER" id="PTHR42834:SF1">
    <property type="entry name" value="ENDONUCLEASE_EXONUCLEASE_PHOSPHATASE FAMILY PROTEIN (AFU_ORTHOLOGUE AFUA_3G09210)"/>
    <property type="match status" value="1"/>
</dbReference>
<dbReference type="InterPro" id="IPR036691">
    <property type="entry name" value="Endo/exonu/phosph_ase_sf"/>
</dbReference>
<dbReference type="Gene3D" id="3.60.10.10">
    <property type="entry name" value="Endonuclease/exonuclease/phosphatase"/>
    <property type="match status" value="1"/>
</dbReference>
<dbReference type="NCBIfam" id="NF033681">
    <property type="entry name" value="ExeM_NucH_DNase"/>
    <property type="match status" value="1"/>
</dbReference>
<dbReference type="Proteomes" id="UP000676246">
    <property type="component" value="Unassembled WGS sequence"/>
</dbReference>
<keyword evidence="4" id="KW-0540">Nuclease</keyword>
<evidence type="ECO:0000313" key="5">
    <source>
        <dbReference type="Proteomes" id="UP000676246"/>
    </source>
</evidence>
<dbReference type="PROSITE" id="PS00330">
    <property type="entry name" value="HEMOLYSIN_CALCIUM"/>
    <property type="match status" value="2"/>
</dbReference>
<evidence type="ECO:0000256" key="2">
    <source>
        <dbReference type="SAM" id="SignalP"/>
    </source>
</evidence>
<dbReference type="SUPFAM" id="SSF56219">
    <property type="entry name" value="DNase I-like"/>
    <property type="match status" value="1"/>
</dbReference>
<dbReference type="InterPro" id="IPR011049">
    <property type="entry name" value="Serralysin-like_metalloprot_C"/>
</dbReference>
<dbReference type="SUPFAM" id="SSF51120">
    <property type="entry name" value="beta-Roll"/>
    <property type="match status" value="1"/>
</dbReference>
<sequence>MPHRFQPRLLPLCAALALACATGLAAASATGVVISQVYGGGGNSGATLKNDFIELFNGGASPVSLAGWSVQYNSTTGTGTWLKTDLSSVVLQPRQYYLVQEAQGAGGTQDLPTPDAIGSIAMGSTGGKVALVSNLTPLVGDKPVSAAIVDLVGFGSANYFEGTGAAPAPSNTTADQRAAGGCTDTDQNNADFAVAPPNPRNTAAPLGSCGTSTPPSHTIMEIQGSGSTSPFVGQQVSTSGVVTRVNNNGFFLQDPLGDGDPLTSDGVFVFTGAAPTVSAGQAVQLVGTVTEFNTGAASNPDTAAHTVTELTGISGLVVQASGQVISPTVITFPEGVNDDLEHVEGMLVTIVGPLTASQNYFQGRYGQVTLSADGRLETPTNRHRPGSAEAQALADANARRRIILDDGSSQQNPNPTPYLGEGDTLRAGDTVAAITGVVDYGLATSSSSGPGDYRLHPTEPVAFTRANPRTDAPPPLPGNLVLASFNVLNYFTTFTDGTDAFGQSGQGCTLDGVSLPQNCRGADNLAEFQRQRAKIVAALSAINADAVGLIEIQNNGATAVQNLVDGLNAQLGAGTYAAVPDPAQGSGSDAIKVAMIYKPARLQRAAEAQSDVDAVHNRPPLAQTFEATNGERLTLVVNHLKSKGGCPGATDPDAAGNLDSGDGQGCWNARRVAQAQRTASWVASLAGSAGTDAALLLGDLNAYAQEDPIIALADAGYADQIARFNRFGYSYVFDGAAGRLDHALATPTLATRLTDVAPWHINADEPSVIDYNTEFKQPQCGSCGPDLYTATAFRSSDHDPVVAGLYLVKVIAGSSGKDRLVGTPGDDQLIGGGGADKLTGGAGDDVFTYTAMSDARDTILDFTPGSDRIDLRALLASIGYTGSDPIGDGVVRLKDSAKGALLQIDTDGAGPSAKWKPLVLLSGVPASAVVPARDLVFADPARRAQR</sequence>
<dbReference type="PROSITE" id="PS51257">
    <property type="entry name" value="PROKAR_LIPOPROTEIN"/>
    <property type="match status" value="1"/>
</dbReference>
<accession>A0A940Y5Z7</accession>
<dbReference type="PRINTS" id="PR00313">
    <property type="entry name" value="CABNDNGRPT"/>
</dbReference>
<dbReference type="InterPro" id="IPR036415">
    <property type="entry name" value="Lamin_tail_dom_sf"/>
</dbReference>
<dbReference type="InterPro" id="IPR019960">
    <property type="entry name" value="T1SS_VCA0849"/>
</dbReference>
<keyword evidence="4" id="KW-0255">Endonuclease</keyword>
<dbReference type="GO" id="GO:0005509">
    <property type="term" value="F:calcium ion binding"/>
    <property type="evidence" value="ECO:0007669"/>
    <property type="project" value="InterPro"/>
</dbReference>
<dbReference type="InterPro" id="IPR047971">
    <property type="entry name" value="ExeM-like"/>
</dbReference>